<dbReference type="GO" id="GO:0006633">
    <property type="term" value="P:fatty acid biosynthetic process"/>
    <property type="evidence" value="ECO:0007669"/>
    <property type="project" value="InterPro"/>
</dbReference>
<evidence type="ECO:0000259" key="4">
    <source>
        <dbReference type="Pfam" id="PF08545"/>
    </source>
</evidence>
<dbReference type="InterPro" id="IPR013747">
    <property type="entry name" value="ACP_syn_III_C"/>
</dbReference>
<evidence type="ECO:0000313" key="5">
    <source>
        <dbReference type="EMBL" id="TCW20639.1"/>
    </source>
</evidence>
<evidence type="ECO:0000313" key="6">
    <source>
        <dbReference type="Proteomes" id="UP000295805"/>
    </source>
</evidence>
<dbReference type="InterPro" id="IPR016039">
    <property type="entry name" value="Thiolase-like"/>
</dbReference>
<organism evidence="5 6">
    <name type="scientific">Dietzia cinnamea</name>
    <dbReference type="NCBI Taxonomy" id="321318"/>
    <lineage>
        <taxon>Bacteria</taxon>
        <taxon>Bacillati</taxon>
        <taxon>Actinomycetota</taxon>
        <taxon>Actinomycetes</taxon>
        <taxon>Mycobacteriales</taxon>
        <taxon>Dietziaceae</taxon>
        <taxon>Dietzia</taxon>
    </lineage>
</organism>
<proteinExistence type="predicted"/>
<dbReference type="PANTHER" id="PTHR34069">
    <property type="entry name" value="3-OXOACYL-[ACYL-CARRIER-PROTEIN] SYNTHASE 3"/>
    <property type="match status" value="1"/>
</dbReference>
<dbReference type="GeneID" id="89529389"/>
<evidence type="ECO:0000256" key="2">
    <source>
        <dbReference type="ARBA" id="ARBA00023315"/>
    </source>
</evidence>
<name>A0A4R3ZMN6_9ACTN</name>
<keyword evidence="1" id="KW-0808">Transferase</keyword>
<feature type="domain" description="Beta-ketoacyl-[acyl-carrier-protein] synthase III N-terminal" evidence="4">
    <location>
        <begin position="107"/>
        <end position="182"/>
    </location>
</feature>
<dbReference type="InterPro" id="IPR013751">
    <property type="entry name" value="ACP_syn_III_N"/>
</dbReference>
<dbReference type="GO" id="GO:0004315">
    <property type="term" value="F:3-oxoacyl-[acyl-carrier-protein] synthase activity"/>
    <property type="evidence" value="ECO:0007669"/>
    <property type="project" value="InterPro"/>
</dbReference>
<dbReference type="EMBL" id="SMCX01000029">
    <property type="protein sequence ID" value="TCW20639.1"/>
    <property type="molecule type" value="Genomic_DNA"/>
</dbReference>
<dbReference type="Proteomes" id="UP000295805">
    <property type="component" value="Unassembled WGS sequence"/>
</dbReference>
<dbReference type="GO" id="GO:0044550">
    <property type="term" value="P:secondary metabolite biosynthetic process"/>
    <property type="evidence" value="ECO:0007669"/>
    <property type="project" value="TreeGrafter"/>
</dbReference>
<comment type="caution">
    <text evidence="5">The sequence shown here is derived from an EMBL/GenBank/DDBJ whole genome shotgun (WGS) entry which is preliminary data.</text>
</comment>
<dbReference type="Pfam" id="PF08545">
    <property type="entry name" value="ACP_syn_III"/>
    <property type="match status" value="1"/>
</dbReference>
<gene>
    <name evidence="5" type="ORF">EDD19_1293</name>
</gene>
<dbReference type="SUPFAM" id="SSF53901">
    <property type="entry name" value="Thiolase-like"/>
    <property type="match status" value="1"/>
</dbReference>
<dbReference type="Pfam" id="PF08541">
    <property type="entry name" value="ACP_syn_III_C"/>
    <property type="match status" value="1"/>
</dbReference>
<protein>
    <submittedName>
        <fullName evidence="5">3-oxoacyl-[acyl-carrier-protein] synthase-3</fullName>
    </submittedName>
</protein>
<accession>A0A4R3ZMN6</accession>
<keyword evidence="2" id="KW-0012">Acyltransferase</keyword>
<dbReference type="AlphaFoldDB" id="A0A4R3ZMN6"/>
<evidence type="ECO:0000256" key="1">
    <source>
        <dbReference type="ARBA" id="ARBA00022679"/>
    </source>
</evidence>
<dbReference type="CDD" id="cd00827">
    <property type="entry name" value="init_cond_enzymes"/>
    <property type="match status" value="1"/>
</dbReference>
<dbReference type="RefSeq" id="WP_131886404.1">
    <property type="nucleotide sequence ID" value="NZ_CP143053.1"/>
</dbReference>
<dbReference type="Gene3D" id="3.40.47.10">
    <property type="match status" value="2"/>
</dbReference>
<reference evidence="5 6" key="1">
    <citation type="submission" date="2019-03" db="EMBL/GenBank/DDBJ databases">
        <title>Root nodule microbial communities of legume samples collected from USA, Mexico and Botswana.</title>
        <authorList>
            <person name="Hirsch A."/>
        </authorList>
    </citation>
    <scope>NUCLEOTIDE SEQUENCE [LARGE SCALE GENOMIC DNA]</scope>
    <source>
        <strain evidence="5 6">55</strain>
    </source>
</reference>
<sequence length="343" mass="36005">MKWNDTYINGVGAFVPESVPSASAVAEGLYDEESLLADGFAGAAVEKELVAPQMAVEAARRAFAGSGVEPERVDVVFHSGIWFQGVDMWPAASYVAAHAARPGARAFDLQQQCNVALSGMELAAGLLPGVDGVVLLTAADRFSGAQIDRWKTESGVVYGDGAGAVIMSSEPGMFRMISSHTEAANDLEKVVRGPEFSEGPSTGVIDIGGRFDHFISTGGMREAAGRLVEAVTTSVRRALEHAGSEIDDMARVIVPAVGKSKLDWQLQALIPVDIRKTNWRFAAAMGHLGAGDQFVGLERMVAEGELVPGDRVLLVGGGAGFTCTSIVVEYLGGRVSEAVPEPA</sequence>
<evidence type="ECO:0000259" key="3">
    <source>
        <dbReference type="Pfam" id="PF08541"/>
    </source>
</evidence>
<feature type="domain" description="Beta-ketoacyl-[acyl-carrier-protein] synthase III C-terminal" evidence="3">
    <location>
        <begin position="239"/>
        <end position="330"/>
    </location>
</feature>
<dbReference type="PANTHER" id="PTHR34069:SF2">
    <property type="entry name" value="BETA-KETOACYL-[ACYL-CARRIER-PROTEIN] SYNTHASE III"/>
    <property type="match status" value="1"/>
</dbReference>